<evidence type="ECO:0000256" key="1">
    <source>
        <dbReference type="SAM" id="MobiDB-lite"/>
    </source>
</evidence>
<feature type="region of interest" description="Disordered" evidence="1">
    <location>
        <begin position="16"/>
        <end position="46"/>
    </location>
</feature>
<organism evidence="2 3">
    <name type="scientific">Blattamonas nauphoetae</name>
    <dbReference type="NCBI Taxonomy" id="2049346"/>
    <lineage>
        <taxon>Eukaryota</taxon>
        <taxon>Metamonada</taxon>
        <taxon>Preaxostyla</taxon>
        <taxon>Oxymonadida</taxon>
        <taxon>Blattamonas</taxon>
    </lineage>
</organism>
<proteinExistence type="predicted"/>
<comment type="caution">
    <text evidence="2">The sequence shown here is derived from an EMBL/GenBank/DDBJ whole genome shotgun (WGS) entry which is preliminary data.</text>
</comment>
<name>A0ABQ9XXR9_9EUKA</name>
<sequence length="80" mass="9463">MEERFELTAKATEKKWKEAEERKTRKAEYEEVKNDGSETQKTEDTDVMEELEDLHLEKKESHVDKRTASIRSSAVYPIFV</sequence>
<gene>
    <name evidence="2" type="ORF">BLNAU_8674</name>
</gene>
<reference evidence="2 3" key="1">
    <citation type="journal article" date="2022" name="bioRxiv">
        <title>Genomics of Preaxostyla Flagellates Illuminates Evolutionary Transitions and the Path Towards Mitochondrial Loss.</title>
        <authorList>
            <person name="Novak L.V.F."/>
            <person name="Treitli S.C."/>
            <person name="Pyrih J."/>
            <person name="Halakuc P."/>
            <person name="Pipaliya S.V."/>
            <person name="Vacek V."/>
            <person name="Brzon O."/>
            <person name="Soukal P."/>
            <person name="Eme L."/>
            <person name="Dacks J.B."/>
            <person name="Karnkowska A."/>
            <person name="Elias M."/>
            <person name="Hampl V."/>
        </authorList>
    </citation>
    <scope>NUCLEOTIDE SEQUENCE [LARGE SCALE GENOMIC DNA]</scope>
    <source>
        <strain evidence="2">NAU3</strain>
        <tissue evidence="2">Gut</tissue>
    </source>
</reference>
<evidence type="ECO:0000313" key="2">
    <source>
        <dbReference type="EMBL" id="KAK2956307.1"/>
    </source>
</evidence>
<accession>A0ABQ9XXR9</accession>
<dbReference type="EMBL" id="JARBJD010000057">
    <property type="protein sequence ID" value="KAK2956307.1"/>
    <property type="molecule type" value="Genomic_DNA"/>
</dbReference>
<feature type="compositionally biased region" description="Basic and acidic residues" evidence="1">
    <location>
        <begin position="16"/>
        <end position="44"/>
    </location>
</feature>
<evidence type="ECO:0000313" key="3">
    <source>
        <dbReference type="Proteomes" id="UP001281761"/>
    </source>
</evidence>
<dbReference type="Proteomes" id="UP001281761">
    <property type="component" value="Unassembled WGS sequence"/>
</dbReference>
<keyword evidence="3" id="KW-1185">Reference proteome</keyword>
<protein>
    <submittedName>
        <fullName evidence="2">Uncharacterized protein</fullName>
    </submittedName>
</protein>